<proteinExistence type="predicted"/>
<gene>
    <name evidence="2" type="ORF">FRACYDRAFT_241077</name>
</gene>
<organism evidence="2 3">
    <name type="scientific">Fragilariopsis cylindrus CCMP1102</name>
    <dbReference type="NCBI Taxonomy" id="635003"/>
    <lineage>
        <taxon>Eukaryota</taxon>
        <taxon>Sar</taxon>
        <taxon>Stramenopiles</taxon>
        <taxon>Ochrophyta</taxon>
        <taxon>Bacillariophyta</taxon>
        <taxon>Bacillariophyceae</taxon>
        <taxon>Bacillariophycidae</taxon>
        <taxon>Bacillariales</taxon>
        <taxon>Bacillariaceae</taxon>
        <taxon>Fragilariopsis</taxon>
    </lineage>
</organism>
<keyword evidence="1" id="KW-0732">Signal</keyword>
<dbReference type="EMBL" id="KV784360">
    <property type="protein sequence ID" value="OEU14531.1"/>
    <property type="molecule type" value="Genomic_DNA"/>
</dbReference>
<reference evidence="2 3" key="1">
    <citation type="submission" date="2016-09" db="EMBL/GenBank/DDBJ databases">
        <title>Extensive genetic diversity and differential bi-allelic expression allows diatom success in the polar Southern Ocean.</title>
        <authorList>
            <consortium name="DOE Joint Genome Institute"/>
            <person name="Mock T."/>
            <person name="Otillar R.P."/>
            <person name="Strauss J."/>
            <person name="Dupont C."/>
            <person name="Frickenhaus S."/>
            <person name="Maumus F."/>
            <person name="Mcmullan M."/>
            <person name="Sanges R."/>
            <person name="Schmutz J."/>
            <person name="Toseland A."/>
            <person name="Valas R."/>
            <person name="Veluchamy A."/>
            <person name="Ward B.J."/>
            <person name="Allen A."/>
            <person name="Barry K."/>
            <person name="Falciatore A."/>
            <person name="Ferrante M."/>
            <person name="Fortunato A.E."/>
            <person name="Gloeckner G."/>
            <person name="Gruber A."/>
            <person name="Hipkin R."/>
            <person name="Janech M."/>
            <person name="Kroth P."/>
            <person name="Leese F."/>
            <person name="Lindquist E."/>
            <person name="Lyon B.R."/>
            <person name="Martin J."/>
            <person name="Mayer C."/>
            <person name="Parker M."/>
            <person name="Quesneville H."/>
            <person name="Raymond J."/>
            <person name="Uhlig C."/>
            <person name="Valentin K.U."/>
            <person name="Worden A.Z."/>
            <person name="Armbrust E.V."/>
            <person name="Bowler C."/>
            <person name="Green B."/>
            <person name="Moulton V."/>
            <person name="Van Oosterhout C."/>
            <person name="Grigoriev I."/>
        </authorList>
    </citation>
    <scope>NUCLEOTIDE SEQUENCE [LARGE SCALE GENOMIC DNA]</scope>
    <source>
        <strain evidence="2 3">CCMP1102</strain>
    </source>
</reference>
<dbReference type="OrthoDB" id="205284at2759"/>
<evidence type="ECO:0000313" key="3">
    <source>
        <dbReference type="Proteomes" id="UP000095751"/>
    </source>
</evidence>
<dbReference type="InParanoid" id="A0A1E7F8N3"/>
<dbReference type="AlphaFoldDB" id="A0A1E7F8N3"/>
<keyword evidence="3" id="KW-1185">Reference proteome</keyword>
<evidence type="ECO:0000256" key="1">
    <source>
        <dbReference type="SAM" id="SignalP"/>
    </source>
</evidence>
<feature type="chain" id="PRO_5009192809" evidence="1">
    <location>
        <begin position="25"/>
        <end position="224"/>
    </location>
</feature>
<feature type="signal peptide" evidence="1">
    <location>
        <begin position="1"/>
        <end position="24"/>
    </location>
</feature>
<dbReference type="Proteomes" id="UP000095751">
    <property type="component" value="Unassembled WGS sequence"/>
</dbReference>
<name>A0A1E7F8N3_9STRA</name>
<protein>
    <submittedName>
        <fullName evidence="2">Uncharacterized protein</fullName>
    </submittedName>
</protein>
<dbReference type="KEGG" id="fcy:FRACYDRAFT_241077"/>
<sequence length="224" mass="24457">MNLKLVFIATLLGGTALLTKQVSGFVVPSQRIVSGAGAPAKTKFTTTTTTTTTRSPTTGTSTTLYVADWVKDSDLFVGMFTIACASTPYALQLVLPKVLNTKFFLPIYTDTIAGREAEIGWKTRFATLGFVCTVLTFKTFYLGNQMSTDLVLRDQYLAWAIFYADAAYDIYKQARMDPPVYAKDTRFGIQLWHVLVTVVLLANTSESYTGHAISNAIASLIGAN</sequence>
<evidence type="ECO:0000313" key="2">
    <source>
        <dbReference type="EMBL" id="OEU14531.1"/>
    </source>
</evidence>
<accession>A0A1E7F8N3</accession>